<evidence type="ECO:0000256" key="1">
    <source>
        <dbReference type="SAM" id="MobiDB-lite"/>
    </source>
</evidence>
<proteinExistence type="predicted"/>
<evidence type="ECO:0000313" key="3">
    <source>
        <dbReference type="EMBL" id="WUR05189.1"/>
    </source>
</evidence>
<feature type="signal peptide" evidence="2">
    <location>
        <begin position="1"/>
        <end position="26"/>
    </location>
</feature>
<keyword evidence="4" id="KW-1185">Reference proteome</keyword>
<name>A0AAX4JGU7_9MICR</name>
<dbReference type="Proteomes" id="UP001334084">
    <property type="component" value="Chromosome 12"/>
</dbReference>
<evidence type="ECO:0000313" key="4">
    <source>
        <dbReference type="Proteomes" id="UP001334084"/>
    </source>
</evidence>
<keyword evidence="2" id="KW-0732">Signal</keyword>
<evidence type="ECO:0000256" key="2">
    <source>
        <dbReference type="SAM" id="SignalP"/>
    </source>
</evidence>
<accession>A0AAX4JGU7</accession>
<sequence length="116" mass="12419">MNVSFLVKFNLLIKLGIIIATQNVNGKADVNINIKPRENGNGDDQADETPAEDGNTGNDETPAEDGNTGNDETPAEDGNTGNDETPAEDEIPTPVELTLKCGKRIDPFSPFLATYE</sequence>
<feature type="chain" id="PRO_5043365713" evidence="2">
    <location>
        <begin position="27"/>
        <end position="116"/>
    </location>
</feature>
<protein>
    <submittedName>
        <fullName evidence="3">SP-containing protein</fullName>
    </submittedName>
</protein>
<dbReference type="GeneID" id="90543036"/>
<reference evidence="3" key="1">
    <citation type="journal article" date="2024" name="BMC Genomics">
        <title>Functional annotation of a divergent genome using sequence and structure-based similarity.</title>
        <authorList>
            <person name="Svedberg D."/>
            <person name="Winiger R.R."/>
            <person name="Berg A."/>
            <person name="Sharma H."/>
            <person name="Tellgren-Roth C."/>
            <person name="Debrunner-Vossbrinck B.A."/>
            <person name="Vossbrinck C.R."/>
            <person name="Barandun J."/>
        </authorList>
    </citation>
    <scope>NUCLEOTIDE SEQUENCE</scope>
    <source>
        <strain evidence="3">Illinois isolate</strain>
    </source>
</reference>
<organism evidence="3 4">
    <name type="scientific">Vairimorpha necatrix</name>
    <dbReference type="NCBI Taxonomy" id="6039"/>
    <lineage>
        <taxon>Eukaryota</taxon>
        <taxon>Fungi</taxon>
        <taxon>Fungi incertae sedis</taxon>
        <taxon>Microsporidia</taxon>
        <taxon>Nosematidae</taxon>
        <taxon>Vairimorpha</taxon>
    </lineage>
</organism>
<feature type="region of interest" description="Disordered" evidence="1">
    <location>
        <begin position="28"/>
        <end position="97"/>
    </location>
</feature>
<dbReference type="AlphaFoldDB" id="A0AAX4JGU7"/>
<dbReference type="KEGG" id="vnx:VNE69_12174"/>
<gene>
    <name evidence="3" type="ORF">VNE69_12174</name>
</gene>
<dbReference type="RefSeq" id="XP_065331334.1">
    <property type="nucleotide sequence ID" value="XM_065475262.1"/>
</dbReference>
<dbReference type="EMBL" id="CP142737">
    <property type="protein sequence ID" value="WUR05189.1"/>
    <property type="molecule type" value="Genomic_DNA"/>
</dbReference>